<evidence type="ECO:0000313" key="1">
    <source>
        <dbReference type="EMBL" id="KAH7415308.1"/>
    </source>
</evidence>
<evidence type="ECO:0000313" key="2">
    <source>
        <dbReference type="Proteomes" id="UP000825935"/>
    </source>
</evidence>
<keyword evidence="2" id="KW-1185">Reference proteome</keyword>
<gene>
    <name evidence="1" type="ORF">KP509_14G037200</name>
</gene>
<dbReference type="EMBL" id="CM035419">
    <property type="protein sequence ID" value="KAH7415308.1"/>
    <property type="molecule type" value="Genomic_DNA"/>
</dbReference>
<name>A0A8T2TDZ5_CERRI</name>
<dbReference type="Proteomes" id="UP000825935">
    <property type="component" value="Chromosome 14"/>
</dbReference>
<sequence length="101" mass="11544">MLMSTDALVYFVQDRGRIIANKGLHGCTISRVQYLHVHDLVVLKNMESTINTKELCPRIRRESLLLQYICYVHCAYCLSACILFVSDCIEEVFPKTSQVSS</sequence>
<dbReference type="AlphaFoldDB" id="A0A8T2TDZ5"/>
<organism evidence="1 2">
    <name type="scientific">Ceratopteris richardii</name>
    <name type="common">Triangle waterfern</name>
    <dbReference type="NCBI Taxonomy" id="49495"/>
    <lineage>
        <taxon>Eukaryota</taxon>
        <taxon>Viridiplantae</taxon>
        <taxon>Streptophyta</taxon>
        <taxon>Embryophyta</taxon>
        <taxon>Tracheophyta</taxon>
        <taxon>Polypodiopsida</taxon>
        <taxon>Polypodiidae</taxon>
        <taxon>Polypodiales</taxon>
        <taxon>Pteridineae</taxon>
        <taxon>Pteridaceae</taxon>
        <taxon>Parkerioideae</taxon>
        <taxon>Ceratopteris</taxon>
    </lineage>
</organism>
<proteinExistence type="predicted"/>
<accession>A0A8T2TDZ5</accession>
<dbReference type="OrthoDB" id="295355at2759"/>
<protein>
    <submittedName>
        <fullName evidence="1">Uncharacterized protein</fullName>
    </submittedName>
</protein>
<comment type="caution">
    <text evidence="1">The sequence shown here is derived from an EMBL/GenBank/DDBJ whole genome shotgun (WGS) entry which is preliminary data.</text>
</comment>
<reference evidence="1" key="1">
    <citation type="submission" date="2021-08" db="EMBL/GenBank/DDBJ databases">
        <title>WGS assembly of Ceratopteris richardii.</title>
        <authorList>
            <person name="Marchant D.B."/>
            <person name="Chen G."/>
            <person name="Jenkins J."/>
            <person name="Shu S."/>
            <person name="Leebens-Mack J."/>
            <person name="Grimwood J."/>
            <person name="Schmutz J."/>
            <person name="Soltis P."/>
            <person name="Soltis D."/>
            <person name="Chen Z.-H."/>
        </authorList>
    </citation>
    <scope>NUCLEOTIDE SEQUENCE</scope>
    <source>
        <strain evidence="1">Whitten #5841</strain>
        <tissue evidence="1">Leaf</tissue>
    </source>
</reference>